<dbReference type="PANTHER" id="PTHR12304:SF4">
    <property type="entry name" value="URIDINE NUCLEOSIDASE"/>
    <property type="match status" value="1"/>
</dbReference>
<feature type="domain" description="Inosine/uridine-preferring nucleoside hydrolase" evidence="3">
    <location>
        <begin position="5"/>
        <end position="301"/>
    </location>
</feature>
<keyword evidence="5" id="KW-1185">Reference proteome</keyword>
<dbReference type="SUPFAM" id="SSF53590">
    <property type="entry name" value="Nucleoside hydrolase"/>
    <property type="match status" value="1"/>
</dbReference>
<reference evidence="4 5" key="1">
    <citation type="submission" date="2016-04" db="EMBL/GenBank/DDBJ databases">
        <title>Complete Genome Sequence of Halotalea alkalilenta IHB B 13600.</title>
        <authorList>
            <person name="Swarnkar M.K."/>
            <person name="Sharma A."/>
            <person name="Kaushal K."/>
            <person name="Soni R."/>
            <person name="Rana S."/>
            <person name="Singh A.K."/>
            <person name="Gulati A."/>
        </authorList>
    </citation>
    <scope>NUCLEOTIDE SEQUENCE [LARGE SCALE GENOMIC DNA]</scope>
    <source>
        <strain evidence="4 5">IHB B 13600</strain>
    </source>
</reference>
<dbReference type="Gene3D" id="3.90.245.10">
    <property type="entry name" value="Ribonucleoside hydrolase-like"/>
    <property type="match status" value="1"/>
</dbReference>
<dbReference type="InterPro" id="IPR036452">
    <property type="entry name" value="Ribo_hydro-like"/>
</dbReference>
<dbReference type="GO" id="GO:0005829">
    <property type="term" value="C:cytosol"/>
    <property type="evidence" value="ECO:0007669"/>
    <property type="project" value="TreeGrafter"/>
</dbReference>
<evidence type="ECO:0000313" key="5">
    <source>
        <dbReference type="Proteomes" id="UP000077875"/>
    </source>
</evidence>
<dbReference type="GO" id="GO:0008477">
    <property type="term" value="F:purine nucleosidase activity"/>
    <property type="evidence" value="ECO:0007669"/>
    <property type="project" value="TreeGrafter"/>
</dbReference>
<name>A0A172YG95_9GAMM</name>
<dbReference type="AlphaFoldDB" id="A0A172YG95"/>
<sequence length="314" mass="33218">MSIPVIFDTDPGVDDAQAIALIMADPEIEVVGFTTTFGNVDIATATRNALLLSELAGQSIPVAQGAAAPLVKTPHPVPDWIHGADGLGNQQLPPVNGKPVELSAAEFIVAETRRRPGEITLVAVGPLGNLATALQLDPSLVDRVKRVVVMGGSIHKGGNVTPAAEANIFSDPHAAARVLTAKWPLTLVGLDVTHKTVIEPARMARIARAQGALGEVLEKSYAFYAEFYRGALGIDGCCPHDSVAVAWLRHPELFTSQRGYLSVVTEGPAEGLTLFAPEGRKYPDQRWQQGGLVDVCLDLDGVAAVDWMESVLTA</sequence>
<organism evidence="4 5">
    <name type="scientific">Halotalea alkalilenta</name>
    <dbReference type="NCBI Taxonomy" id="376489"/>
    <lineage>
        <taxon>Bacteria</taxon>
        <taxon>Pseudomonadati</taxon>
        <taxon>Pseudomonadota</taxon>
        <taxon>Gammaproteobacteria</taxon>
        <taxon>Oceanospirillales</taxon>
        <taxon>Halomonadaceae</taxon>
        <taxon>Halotalea</taxon>
    </lineage>
</organism>
<proteinExistence type="predicted"/>
<dbReference type="KEGG" id="haa:A5892_12825"/>
<dbReference type="RefSeq" id="WP_064123141.1">
    <property type="nucleotide sequence ID" value="NZ_CP015243.1"/>
</dbReference>
<gene>
    <name evidence="4" type="ORF">A5892_12825</name>
</gene>
<dbReference type="EMBL" id="CP015243">
    <property type="protein sequence ID" value="ANF58243.1"/>
    <property type="molecule type" value="Genomic_DNA"/>
</dbReference>
<evidence type="ECO:0000256" key="2">
    <source>
        <dbReference type="ARBA" id="ARBA00023295"/>
    </source>
</evidence>
<keyword evidence="1 4" id="KW-0378">Hydrolase</keyword>
<accession>A0A172YG95</accession>
<dbReference type="PANTHER" id="PTHR12304">
    <property type="entry name" value="INOSINE-URIDINE PREFERRING NUCLEOSIDE HYDROLASE"/>
    <property type="match status" value="1"/>
</dbReference>
<dbReference type="Pfam" id="PF01156">
    <property type="entry name" value="IU_nuc_hydro"/>
    <property type="match status" value="1"/>
</dbReference>
<dbReference type="InterPro" id="IPR001910">
    <property type="entry name" value="Inosine/uridine_hydrolase_dom"/>
</dbReference>
<dbReference type="InterPro" id="IPR023186">
    <property type="entry name" value="IUNH"/>
</dbReference>
<dbReference type="CDD" id="cd02650">
    <property type="entry name" value="nuc_hydro_CaPnhB"/>
    <property type="match status" value="1"/>
</dbReference>
<evidence type="ECO:0000313" key="4">
    <source>
        <dbReference type="EMBL" id="ANF58243.1"/>
    </source>
</evidence>
<dbReference type="Proteomes" id="UP000077875">
    <property type="component" value="Chromosome"/>
</dbReference>
<evidence type="ECO:0000256" key="1">
    <source>
        <dbReference type="ARBA" id="ARBA00022801"/>
    </source>
</evidence>
<keyword evidence="2" id="KW-0326">Glycosidase</keyword>
<protein>
    <submittedName>
        <fullName evidence="4">Nucleoside hydrolase</fullName>
    </submittedName>
</protein>
<evidence type="ECO:0000259" key="3">
    <source>
        <dbReference type="Pfam" id="PF01156"/>
    </source>
</evidence>
<dbReference type="GO" id="GO:0006152">
    <property type="term" value="P:purine nucleoside catabolic process"/>
    <property type="evidence" value="ECO:0007669"/>
    <property type="project" value="TreeGrafter"/>
</dbReference>
<dbReference type="STRING" id="376489.A5892_12825"/>